<dbReference type="EMBL" id="CARXXK010000005">
    <property type="protein sequence ID" value="CAI6367691.1"/>
    <property type="molecule type" value="Genomic_DNA"/>
</dbReference>
<dbReference type="PROSITE" id="PS50950">
    <property type="entry name" value="ZF_THAP"/>
    <property type="match status" value="1"/>
</dbReference>
<keyword evidence="1" id="KW-0479">Metal-binding</keyword>
<accession>A0AAV0XJP4</accession>
<gene>
    <name evidence="7" type="ORF">MEUPH1_LOCUS22139</name>
</gene>
<keyword evidence="8" id="KW-1185">Reference proteome</keyword>
<evidence type="ECO:0000313" key="8">
    <source>
        <dbReference type="Proteomes" id="UP001160148"/>
    </source>
</evidence>
<keyword evidence="2 5" id="KW-0863">Zinc-finger</keyword>
<sequence>MPRRCSVEQCHILKNKIKCTLFKAPKEVNILTAWNEAVSKANGKSSIAHYVCQNHFSAADLISVNNNYPGDLNVC</sequence>
<evidence type="ECO:0000313" key="7">
    <source>
        <dbReference type="EMBL" id="CAI6367691.1"/>
    </source>
</evidence>
<evidence type="ECO:0000256" key="5">
    <source>
        <dbReference type="PROSITE-ProRule" id="PRU00309"/>
    </source>
</evidence>
<dbReference type="AlphaFoldDB" id="A0AAV0XJP4"/>
<feature type="domain" description="THAP-type" evidence="6">
    <location>
        <begin position="1"/>
        <end position="75"/>
    </location>
</feature>
<evidence type="ECO:0000256" key="2">
    <source>
        <dbReference type="ARBA" id="ARBA00022771"/>
    </source>
</evidence>
<dbReference type="InterPro" id="IPR038441">
    <property type="entry name" value="THAP_Znf_sf"/>
</dbReference>
<dbReference type="Gene3D" id="6.20.210.20">
    <property type="entry name" value="THAP domain"/>
    <property type="match status" value="1"/>
</dbReference>
<proteinExistence type="predicted"/>
<dbReference type="Proteomes" id="UP001160148">
    <property type="component" value="Unassembled WGS sequence"/>
</dbReference>
<keyword evidence="3" id="KW-0862">Zinc</keyword>
<comment type="caution">
    <text evidence="7">The sequence shown here is derived from an EMBL/GenBank/DDBJ whole genome shotgun (WGS) entry which is preliminary data.</text>
</comment>
<evidence type="ECO:0000259" key="6">
    <source>
        <dbReference type="PROSITE" id="PS50950"/>
    </source>
</evidence>
<dbReference type="InterPro" id="IPR006612">
    <property type="entry name" value="THAP_Znf"/>
</dbReference>
<dbReference type="GO" id="GO:0003677">
    <property type="term" value="F:DNA binding"/>
    <property type="evidence" value="ECO:0007669"/>
    <property type="project" value="UniProtKB-UniRule"/>
</dbReference>
<dbReference type="SUPFAM" id="SSF57716">
    <property type="entry name" value="Glucocorticoid receptor-like (DNA-binding domain)"/>
    <property type="match status" value="1"/>
</dbReference>
<evidence type="ECO:0000256" key="4">
    <source>
        <dbReference type="ARBA" id="ARBA00023125"/>
    </source>
</evidence>
<evidence type="ECO:0000256" key="1">
    <source>
        <dbReference type="ARBA" id="ARBA00022723"/>
    </source>
</evidence>
<name>A0AAV0XJP4_9HEMI</name>
<dbReference type="Pfam" id="PF05485">
    <property type="entry name" value="THAP"/>
    <property type="match status" value="1"/>
</dbReference>
<organism evidence="7 8">
    <name type="scientific">Macrosiphum euphorbiae</name>
    <name type="common">potato aphid</name>
    <dbReference type="NCBI Taxonomy" id="13131"/>
    <lineage>
        <taxon>Eukaryota</taxon>
        <taxon>Metazoa</taxon>
        <taxon>Ecdysozoa</taxon>
        <taxon>Arthropoda</taxon>
        <taxon>Hexapoda</taxon>
        <taxon>Insecta</taxon>
        <taxon>Pterygota</taxon>
        <taxon>Neoptera</taxon>
        <taxon>Paraneoptera</taxon>
        <taxon>Hemiptera</taxon>
        <taxon>Sternorrhyncha</taxon>
        <taxon>Aphidomorpha</taxon>
        <taxon>Aphidoidea</taxon>
        <taxon>Aphididae</taxon>
        <taxon>Macrosiphini</taxon>
        <taxon>Macrosiphum</taxon>
    </lineage>
</organism>
<evidence type="ECO:0000256" key="3">
    <source>
        <dbReference type="ARBA" id="ARBA00022833"/>
    </source>
</evidence>
<dbReference type="GO" id="GO:0008270">
    <property type="term" value="F:zinc ion binding"/>
    <property type="evidence" value="ECO:0007669"/>
    <property type="project" value="UniProtKB-KW"/>
</dbReference>
<keyword evidence="4 5" id="KW-0238">DNA-binding</keyword>
<reference evidence="7 8" key="1">
    <citation type="submission" date="2023-01" db="EMBL/GenBank/DDBJ databases">
        <authorList>
            <person name="Whitehead M."/>
        </authorList>
    </citation>
    <scope>NUCLEOTIDE SEQUENCE [LARGE SCALE GENOMIC DNA]</scope>
</reference>
<protein>
    <recommendedName>
        <fullName evidence="6">THAP-type domain-containing protein</fullName>
    </recommendedName>
</protein>